<evidence type="ECO:0000259" key="4">
    <source>
        <dbReference type="SMART" id="SM00653"/>
    </source>
</evidence>
<dbReference type="FunFam" id="3.30.30.170:FF:000001">
    <property type="entry name" value="Eukaryotic translation initiation factor 2 subunit"/>
    <property type="match status" value="1"/>
</dbReference>
<dbReference type="InterPro" id="IPR002735">
    <property type="entry name" value="Transl_init_fac_IF2/IF5_dom"/>
</dbReference>
<dbReference type="GO" id="GO:0031369">
    <property type="term" value="F:translation initiation factor binding"/>
    <property type="evidence" value="ECO:0007669"/>
    <property type="project" value="TreeGrafter"/>
</dbReference>
<protein>
    <recommendedName>
        <fullName evidence="4">Translation initiation factor IF2/IF5 domain-containing protein</fullName>
    </recommendedName>
</protein>
<dbReference type="InterPro" id="IPR016189">
    <property type="entry name" value="Transl_init_fac_IF2/IF5_N"/>
</dbReference>
<dbReference type="InterPro" id="IPR016190">
    <property type="entry name" value="Transl_init_fac_IF2/IF5_Zn-bd"/>
</dbReference>
<keyword evidence="3" id="KW-0648">Protein biosynthesis</keyword>
<proteinExistence type="inferred from homology"/>
<evidence type="ECO:0000256" key="1">
    <source>
        <dbReference type="ARBA" id="ARBA00010397"/>
    </source>
</evidence>
<comment type="similarity">
    <text evidence="1">Belongs to the eIF-2-beta/eIF-5 family.</text>
</comment>
<feature type="domain" description="Translation initiation factor IF2/IF5" evidence="4">
    <location>
        <begin position="75"/>
        <end position="186"/>
    </location>
</feature>
<organism evidence="5">
    <name type="scientific">Hyperionvirus sp</name>
    <dbReference type="NCBI Taxonomy" id="2487770"/>
    <lineage>
        <taxon>Viruses</taxon>
        <taxon>Varidnaviria</taxon>
        <taxon>Bamfordvirae</taxon>
        <taxon>Nucleocytoviricota</taxon>
        <taxon>Megaviricetes</taxon>
        <taxon>Imitervirales</taxon>
        <taxon>Mimiviridae</taxon>
        <taxon>Klosneuvirinae</taxon>
    </lineage>
</organism>
<dbReference type="Pfam" id="PF01873">
    <property type="entry name" value="eIF-5_eIF-2B"/>
    <property type="match status" value="1"/>
</dbReference>
<dbReference type="EMBL" id="MK072410">
    <property type="protein sequence ID" value="AYV84543.1"/>
    <property type="molecule type" value="Genomic_DNA"/>
</dbReference>
<dbReference type="SUPFAM" id="SSF75689">
    <property type="entry name" value="Zinc-binding domain of translation initiation factor 2 beta"/>
    <property type="match status" value="1"/>
</dbReference>
<keyword evidence="2" id="KW-0396">Initiation factor</keyword>
<dbReference type="SMART" id="SM00653">
    <property type="entry name" value="eIF2B_5"/>
    <property type="match status" value="1"/>
</dbReference>
<reference evidence="5" key="1">
    <citation type="submission" date="2018-10" db="EMBL/GenBank/DDBJ databases">
        <title>Hidden diversity of soil giant viruses.</title>
        <authorList>
            <person name="Schulz F."/>
            <person name="Alteio L."/>
            <person name="Goudeau D."/>
            <person name="Ryan E.M."/>
            <person name="Malmstrom R.R."/>
            <person name="Blanchard J."/>
            <person name="Woyke T."/>
        </authorList>
    </citation>
    <scope>NUCLEOTIDE SEQUENCE</scope>
    <source>
        <strain evidence="5">HYV1</strain>
    </source>
</reference>
<name>A0A3G5AF82_9VIRU</name>
<evidence type="ECO:0000256" key="2">
    <source>
        <dbReference type="ARBA" id="ARBA00022540"/>
    </source>
</evidence>
<gene>
    <name evidence="5" type="ORF">Hyperionvirus28_31</name>
</gene>
<dbReference type="PANTHER" id="PTHR23001">
    <property type="entry name" value="EUKARYOTIC TRANSLATION INITIATION FACTOR"/>
    <property type="match status" value="1"/>
</dbReference>
<dbReference type="GO" id="GO:0003729">
    <property type="term" value="F:mRNA binding"/>
    <property type="evidence" value="ECO:0007669"/>
    <property type="project" value="TreeGrafter"/>
</dbReference>
<dbReference type="Gene3D" id="3.30.30.170">
    <property type="match status" value="1"/>
</dbReference>
<dbReference type="InterPro" id="IPR045196">
    <property type="entry name" value="IF2/IF5"/>
</dbReference>
<evidence type="ECO:0000313" key="5">
    <source>
        <dbReference type="EMBL" id="AYV84543.1"/>
    </source>
</evidence>
<dbReference type="PANTHER" id="PTHR23001:SF3">
    <property type="entry name" value="EUKARYOTIC TRANSLATION INITIATION FACTOR 2 SUBUNIT 2"/>
    <property type="match status" value="1"/>
</dbReference>
<dbReference type="SUPFAM" id="SSF100966">
    <property type="entry name" value="Translation initiation factor 2 beta, aIF2beta, N-terminal domain"/>
    <property type="match status" value="1"/>
</dbReference>
<evidence type="ECO:0000256" key="3">
    <source>
        <dbReference type="ARBA" id="ARBA00022917"/>
    </source>
</evidence>
<sequence length="212" mass="23841">MSNLSAAAGEPDDNIDDVVDFTASLMSRKKKKKPLADAFSTGETKTASDRDYTYTELLERMFSQMREKNPSLCARKRHVIPPPSILGLGSKRVIWANFNTTSQLLHREPKHLQSFILAELGTEGSINGNQQLVIKGRYNPKQIEILLKKYINEYVTCGMCRNPETILIRNSAMHLYFLQCESCKSERSVAAIKSGYHAANRADRRKASATTI</sequence>
<accession>A0A3G5AF82</accession>